<dbReference type="EMBL" id="ML996106">
    <property type="protein sequence ID" value="KAF2739033.1"/>
    <property type="molecule type" value="Genomic_DNA"/>
</dbReference>
<dbReference type="EC" id="1.14.99.56" evidence="5"/>
<feature type="chain" id="PRO_5040161810" description="AA9 family lytic polysaccharide monooxygenase" evidence="7">
    <location>
        <begin position="19"/>
        <end position="464"/>
    </location>
</feature>
<keyword evidence="5" id="KW-0119">Carbohydrate metabolism</keyword>
<dbReference type="PANTHER" id="PTHR33353">
    <property type="entry name" value="PUTATIVE (AFU_ORTHOLOGUE AFUA_1G12560)-RELATED"/>
    <property type="match status" value="1"/>
</dbReference>
<dbReference type="OrthoDB" id="5985073at2759"/>
<evidence type="ECO:0000256" key="6">
    <source>
        <dbReference type="SAM" id="MobiDB-lite"/>
    </source>
</evidence>
<comment type="cofactor">
    <cofactor evidence="1">
        <name>Cu(2+)</name>
        <dbReference type="ChEBI" id="CHEBI:29036"/>
    </cofactor>
</comment>
<sequence>MKGQSLLLALAALPASLAHTVWTDFYVDGVGQGDAVAIRMRKDPKTASFPVEDLSSNDMACNVDGEKGVSLVSTVSDGAMLTFEMRSYPNDPSMQPLDRGHKGPCAVYLKKVDSAIDDPGYGDGWFKILDYGYNKDDDQWCTDKLIDNKGLLSVALPKGLKGGYYLARPEVLALHNALKGDPQFYTGCAQIFIESTGDLVPESTVSIPGYVKAGEESVSYDIYNDDNSKYPVPGPAVAKLSSSSSAAGTQLKAQMTQNEGFKPKDAICENGDWFGFEVPSYSDEAGCWASGEDCWTQGKACYNDSPVTGNDPCQTWQDKCQAINDACNAKNFNGPPNKGKNLIPEAKTIDIGLVLPTSGGGVDSTPNTAADVKSSAPAAPQSSAPAYTSAGSEDGGFVLASSTPTAYATTPASSQAAPAPTEKPSCPESYYCVTSTTTVVKTEVVYTTVYKDTSRQGLHERRRR</sequence>
<comment type="subcellular location">
    <subcellularLocation>
        <location evidence="2 5">Secreted</location>
    </subcellularLocation>
</comment>
<evidence type="ECO:0000256" key="1">
    <source>
        <dbReference type="ARBA" id="ARBA00001973"/>
    </source>
</evidence>
<dbReference type="PANTHER" id="PTHR33353:SF32">
    <property type="entry name" value="ENDO-BETA-1,4-GLUCANASE D"/>
    <property type="match status" value="1"/>
</dbReference>
<dbReference type="AlphaFoldDB" id="A0A9P4V781"/>
<keyword evidence="4 5" id="KW-1015">Disulfide bond</keyword>
<evidence type="ECO:0000256" key="4">
    <source>
        <dbReference type="ARBA" id="ARBA00023157"/>
    </source>
</evidence>
<dbReference type="CDD" id="cd21175">
    <property type="entry name" value="LPMO_AA9"/>
    <property type="match status" value="1"/>
</dbReference>
<dbReference type="GO" id="GO:0030248">
    <property type="term" value="F:cellulose binding"/>
    <property type="evidence" value="ECO:0007669"/>
    <property type="project" value="UniProtKB-UniRule"/>
</dbReference>
<evidence type="ECO:0000256" key="5">
    <source>
        <dbReference type="RuleBase" id="RU368122"/>
    </source>
</evidence>
<protein>
    <recommendedName>
        <fullName evidence="5">AA9 family lytic polysaccharide monooxygenase</fullName>
        <ecNumber evidence="5">1.14.99.56</ecNumber>
    </recommendedName>
    <alternativeName>
        <fullName evidence="5">Endo-beta-1,4-glucanase</fullName>
    </alternativeName>
    <alternativeName>
        <fullName evidence="5">Glycosyl hydrolase 61 family protein</fullName>
    </alternativeName>
</protein>
<gene>
    <name evidence="9" type="ORF">EJ04DRAFT_485358</name>
</gene>
<comment type="function">
    <text evidence="5">Lytic polysaccharide monooxygenase (LMPO) that depolymerizes crystalline and amorphous polysaccharides via the oxidation of scissile alpha- or beta-(1-4)-glycosidic bonds, yielding C1 and/or C4 oxidation products. Catalysis by LPMOs requires the reduction of the active-site copper from Cu(II) to Cu(I) by a reducing agent and H(2)O(2) or O(2) as a cosubstrate.</text>
</comment>
<feature type="compositionally biased region" description="Low complexity" evidence="6">
    <location>
        <begin position="374"/>
        <end position="390"/>
    </location>
</feature>
<proteinExistence type="predicted"/>
<dbReference type="GO" id="GO:0005576">
    <property type="term" value="C:extracellular region"/>
    <property type="evidence" value="ECO:0007669"/>
    <property type="project" value="UniProtKB-SubCell"/>
</dbReference>
<feature type="signal peptide" evidence="7">
    <location>
        <begin position="1"/>
        <end position="18"/>
    </location>
</feature>
<dbReference type="GO" id="GO:0030245">
    <property type="term" value="P:cellulose catabolic process"/>
    <property type="evidence" value="ECO:0007669"/>
    <property type="project" value="UniProtKB-UniRule"/>
</dbReference>
<keyword evidence="10" id="KW-1185">Reference proteome</keyword>
<dbReference type="Proteomes" id="UP000799444">
    <property type="component" value="Unassembled WGS sequence"/>
</dbReference>
<dbReference type="Pfam" id="PF03443">
    <property type="entry name" value="AA9"/>
    <property type="match status" value="1"/>
</dbReference>
<keyword evidence="3 5" id="KW-0964">Secreted</keyword>
<organism evidence="9 10">
    <name type="scientific">Polyplosphaeria fusca</name>
    <dbReference type="NCBI Taxonomy" id="682080"/>
    <lineage>
        <taxon>Eukaryota</taxon>
        <taxon>Fungi</taxon>
        <taxon>Dikarya</taxon>
        <taxon>Ascomycota</taxon>
        <taxon>Pezizomycotina</taxon>
        <taxon>Dothideomycetes</taxon>
        <taxon>Pleosporomycetidae</taxon>
        <taxon>Pleosporales</taxon>
        <taxon>Tetraplosphaeriaceae</taxon>
        <taxon>Polyplosphaeria</taxon>
    </lineage>
</organism>
<feature type="domain" description="Auxiliary Activity family 9 catalytic" evidence="8">
    <location>
        <begin position="19"/>
        <end position="230"/>
    </location>
</feature>
<evidence type="ECO:0000256" key="7">
    <source>
        <dbReference type="SAM" id="SignalP"/>
    </source>
</evidence>
<evidence type="ECO:0000313" key="9">
    <source>
        <dbReference type="EMBL" id="KAF2739033.1"/>
    </source>
</evidence>
<dbReference type="InterPro" id="IPR049892">
    <property type="entry name" value="AA9"/>
</dbReference>
<reference evidence="9" key="1">
    <citation type="journal article" date="2020" name="Stud. Mycol.">
        <title>101 Dothideomycetes genomes: a test case for predicting lifestyles and emergence of pathogens.</title>
        <authorList>
            <person name="Haridas S."/>
            <person name="Albert R."/>
            <person name="Binder M."/>
            <person name="Bloem J."/>
            <person name="Labutti K."/>
            <person name="Salamov A."/>
            <person name="Andreopoulos B."/>
            <person name="Baker S."/>
            <person name="Barry K."/>
            <person name="Bills G."/>
            <person name="Bluhm B."/>
            <person name="Cannon C."/>
            <person name="Castanera R."/>
            <person name="Culley D."/>
            <person name="Daum C."/>
            <person name="Ezra D."/>
            <person name="Gonzalez J."/>
            <person name="Henrissat B."/>
            <person name="Kuo A."/>
            <person name="Liang C."/>
            <person name="Lipzen A."/>
            <person name="Lutzoni F."/>
            <person name="Magnuson J."/>
            <person name="Mondo S."/>
            <person name="Nolan M."/>
            <person name="Ohm R."/>
            <person name="Pangilinan J."/>
            <person name="Park H.-J."/>
            <person name="Ramirez L."/>
            <person name="Alfaro M."/>
            <person name="Sun H."/>
            <person name="Tritt A."/>
            <person name="Yoshinaga Y."/>
            <person name="Zwiers L.-H."/>
            <person name="Turgeon B."/>
            <person name="Goodwin S."/>
            <person name="Spatafora J."/>
            <person name="Crous P."/>
            <person name="Grigoriev I."/>
        </authorList>
    </citation>
    <scope>NUCLEOTIDE SEQUENCE</scope>
    <source>
        <strain evidence="9">CBS 125425</strain>
    </source>
</reference>
<dbReference type="GO" id="GO:0008810">
    <property type="term" value="F:cellulase activity"/>
    <property type="evidence" value="ECO:0007669"/>
    <property type="project" value="UniProtKB-UniRule"/>
</dbReference>
<comment type="domain">
    <text evidence="5">Has a modular structure: an endo-beta-1,4-glucanase catalytic module at the N-terminus, a linker rich in serines and threonines, and a C-terminal carbohydrate-binding module (CBM).</text>
</comment>
<keyword evidence="7" id="KW-0732">Signal</keyword>
<dbReference type="Gene3D" id="2.70.50.70">
    <property type="match status" value="1"/>
</dbReference>
<accession>A0A9P4V781</accession>
<keyword evidence="5" id="KW-0624">Polysaccharide degradation</keyword>
<feature type="region of interest" description="Disordered" evidence="6">
    <location>
        <begin position="360"/>
        <end position="391"/>
    </location>
</feature>
<dbReference type="InterPro" id="IPR005103">
    <property type="entry name" value="AA9_LPMO"/>
</dbReference>
<evidence type="ECO:0000259" key="8">
    <source>
        <dbReference type="Pfam" id="PF03443"/>
    </source>
</evidence>
<keyword evidence="5" id="KW-0136">Cellulose degradation</keyword>
<evidence type="ECO:0000256" key="3">
    <source>
        <dbReference type="ARBA" id="ARBA00022525"/>
    </source>
</evidence>
<evidence type="ECO:0000313" key="10">
    <source>
        <dbReference type="Proteomes" id="UP000799444"/>
    </source>
</evidence>
<comment type="caution">
    <text evidence="9">The sequence shown here is derived from an EMBL/GenBank/DDBJ whole genome shotgun (WGS) entry which is preliminary data.</text>
</comment>
<comment type="catalytic activity">
    <reaction evidence="5">
        <text>[(1-&gt;4)-beta-D-glucosyl]n+m + reduced acceptor + O2 = 4-dehydro-beta-D-glucosyl-[(1-&gt;4)-beta-D-glucosyl]n-1 + [(1-&gt;4)-beta-D-glucosyl]m + acceptor + H2O.</text>
        <dbReference type="EC" id="1.14.99.56"/>
    </reaction>
</comment>
<name>A0A9P4V781_9PLEO</name>
<evidence type="ECO:0000256" key="2">
    <source>
        <dbReference type="ARBA" id="ARBA00004613"/>
    </source>
</evidence>